<dbReference type="Pfam" id="PF00005">
    <property type="entry name" value="ABC_tran"/>
    <property type="match status" value="1"/>
</dbReference>
<dbReference type="SUPFAM" id="SSF52540">
    <property type="entry name" value="P-loop containing nucleoside triphosphate hydrolases"/>
    <property type="match status" value="1"/>
</dbReference>
<dbReference type="GO" id="GO:0022857">
    <property type="term" value="F:transmembrane transporter activity"/>
    <property type="evidence" value="ECO:0007669"/>
    <property type="project" value="TreeGrafter"/>
</dbReference>
<dbReference type="InterPro" id="IPR027417">
    <property type="entry name" value="P-loop_NTPase"/>
</dbReference>
<dbReference type="PANTHER" id="PTHR24220:SF689">
    <property type="entry name" value="LIPOPROTEIN-RELEASING SYSTEM ATP-BINDING PROTEIN LOLD"/>
    <property type="match status" value="1"/>
</dbReference>
<feature type="domain" description="ABC transporter" evidence="2">
    <location>
        <begin position="3"/>
        <end position="32"/>
    </location>
</feature>
<name>X1V1R1_9ZZZZ</name>
<comment type="caution">
    <text evidence="3">The sequence shown here is derived from an EMBL/GenBank/DDBJ whole genome shotgun (WGS) entry which is preliminary data.</text>
</comment>
<gene>
    <name evidence="3" type="ORF">S12H4_49140</name>
</gene>
<protein>
    <recommendedName>
        <fullName evidence="2">ABC transporter domain-containing protein</fullName>
    </recommendedName>
</protein>
<dbReference type="InterPro" id="IPR003439">
    <property type="entry name" value="ABC_transporter-like_ATP-bd"/>
</dbReference>
<dbReference type="GO" id="GO:0016887">
    <property type="term" value="F:ATP hydrolysis activity"/>
    <property type="evidence" value="ECO:0007669"/>
    <property type="project" value="InterPro"/>
</dbReference>
<accession>X1V1R1</accession>
<evidence type="ECO:0000256" key="1">
    <source>
        <dbReference type="ARBA" id="ARBA00005417"/>
    </source>
</evidence>
<comment type="similarity">
    <text evidence="1">Belongs to the ABC transporter superfamily.</text>
</comment>
<dbReference type="EMBL" id="BARW01030793">
    <property type="protein sequence ID" value="GAJ09767.1"/>
    <property type="molecule type" value="Genomic_DNA"/>
</dbReference>
<dbReference type="InterPro" id="IPR015854">
    <property type="entry name" value="ABC_transpr_LolD-like"/>
</dbReference>
<evidence type="ECO:0000313" key="3">
    <source>
        <dbReference type="EMBL" id="GAJ09767.1"/>
    </source>
</evidence>
<dbReference type="GO" id="GO:0005524">
    <property type="term" value="F:ATP binding"/>
    <property type="evidence" value="ECO:0007669"/>
    <property type="project" value="InterPro"/>
</dbReference>
<sequence>LPHQISGGEAQRVTLVRALVNKPLLLLADEPTGSLDNENAGILANLLLEMNREYETTIITVTHSITLAKKMGKVLELKNGSLTLLKGK</sequence>
<evidence type="ECO:0000259" key="2">
    <source>
        <dbReference type="Pfam" id="PF00005"/>
    </source>
</evidence>
<dbReference type="GO" id="GO:0005886">
    <property type="term" value="C:plasma membrane"/>
    <property type="evidence" value="ECO:0007669"/>
    <property type="project" value="TreeGrafter"/>
</dbReference>
<dbReference type="PANTHER" id="PTHR24220">
    <property type="entry name" value="IMPORT ATP-BINDING PROTEIN"/>
    <property type="match status" value="1"/>
</dbReference>
<reference evidence="3" key="1">
    <citation type="journal article" date="2014" name="Front. Microbiol.">
        <title>High frequency of phylogenetically diverse reductive dehalogenase-homologous genes in deep subseafloor sedimentary metagenomes.</title>
        <authorList>
            <person name="Kawai M."/>
            <person name="Futagami T."/>
            <person name="Toyoda A."/>
            <person name="Takaki Y."/>
            <person name="Nishi S."/>
            <person name="Hori S."/>
            <person name="Arai W."/>
            <person name="Tsubouchi T."/>
            <person name="Morono Y."/>
            <person name="Uchiyama I."/>
            <person name="Ito T."/>
            <person name="Fujiyama A."/>
            <person name="Inagaki F."/>
            <person name="Takami H."/>
        </authorList>
    </citation>
    <scope>NUCLEOTIDE SEQUENCE</scope>
    <source>
        <strain evidence="3">Expedition CK06-06</strain>
    </source>
</reference>
<dbReference type="AlphaFoldDB" id="X1V1R1"/>
<organism evidence="3">
    <name type="scientific">marine sediment metagenome</name>
    <dbReference type="NCBI Taxonomy" id="412755"/>
    <lineage>
        <taxon>unclassified sequences</taxon>
        <taxon>metagenomes</taxon>
        <taxon>ecological metagenomes</taxon>
    </lineage>
</organism>
<proteinExistence type="inferred from homology"/>
<feature type="non-terminal residue" evidence="3">
    <location>
        <position position="1"/>
    </location>
</feature>
<dbReference type="Gene3D" id="3.40.50.300">
    <property type="entry name" value="P-loop containing nucleotide triphosphate hydrolases"/>
    <property type="match status" value="1"/>
</dbReference>